<sequence length="496" mass="56876">MSQRLSLTRGLTRVSRIVELHPGQAYIVRFKSAGRNYKTDIWVAILLPDSDLERFGLHRRPKGAKPLDGEWNTPTDQRSYPCFLPARNTFRYSSVDELYELPRRPPKSYVVVYGQKDAKLFRKILHIARQTPNLDFWVQMARNETLVKGKRGKELELIKPAGYDNVFNTTMVDSDQEYLLSDTSSEEDRPDNSESTSHDGPAAAKGKVPMKTFTQFGIGTSSLPPGRRDVIGVSGLPTHGQAVPIKQENQMEDMNEQRDLVFGMNLRQILSNLLLKNILHPGILHVLRSAVDIQYRPEAEKIRSYLNSNEFAPRIIHVSESAFPMNANEISKSKDGKQVRQIGDISNLGQWRQLEGINNSDDLSKQIMCLGSLYKEAQIFDMTELMDLIVVKLQIVWNSYPGLHQLHPLVETIRIIDPKHFTTPLKDPFQKWIVDFIAETLDLFQYACGKKFWEIMKAYPFLFSAASEKRKELLKIDQENYVDLRVLLRSRGVEEI</sequence>
<evidence type="ECO:0000256" key="1">
    <source>
        <dbReference type="SAM" id="MobiDB-lite"/>
    </source>
</evidence>
<dbReference type="AlphaFoldDB" id="A0A1V6T109"/>
<proteinExistence type="predicted"/>
<organism evidence="2 3">
    <name type="scientific">Penicillium steckii</name>
    <dbReference type="NCBI Taxonomy" id="303698"/>
    <lineage>
        <taxon>Eukaryota</taxon>
        <taxon>Fungi</taxon>
        <taxon>Dikarya</taxon>
        <taxon>Ascomycota</taxon>
        <taxon>Pezizomycotina</taxon>
        <taxon>Eurotiomycetes</taxon>
        <taxon>Eurotiomycetidae</taxon>
        <taxon>Eurotiales</taxon>
        <taxon>Aspergillaceae</taxon>
        <taxon>Penicillium</taxon>
    </lineage>
</organism>
<accession>A0A1V6T109</accession>
<name>A0A1V6T109_9EURO</name>
<gene>
    <name evidence="2" type="ORF">PENSTE_c014G01627</name>
</gene>
<evidence type="ECO:0000313" key="2">
    <source>
        <dbReference type="EMBL" id="OQE19811.1"/>
    </source>
</evidence>
<dbReference type="OrthoDB" id="4227269at2759"/>
<evidence type="ECO:0000313" key="3">
    <source>
        <dbReference type="Proteomes" id="UP000191285"/>
    </source>
</evidence>
<keyword evidence="3" id="KW-1185">Reference proteome</keyword>
<feature type="region of interest" description="Disordered" evidence="1">
    <location>
        <begin position="179"/>
        <end position="206"/>
    </location>
</feature>
<protein>
    <submittedName>
        <fullName evidence="2">Uncharacterized protein</fullName>
    </submittedName>
</protein>
<reference evidence="3" key="1">
    <citation type="journal article" date="2017" name="Nat. Microbiol.">
        <title>Global analysis of biosynthetic gene clusters reveals vast potential of secondary metabolite production in Penicillium species.</title>
        <authorList>
            <person name="Nielsen J.C."/>
            <person name="Grijseels S."/>
            <person name="Prigent S."/>
            <person name="Ji B."/>
            <person name="Dainat J."/>
            <person name="Nielsen K.F."/>
            <person name="Frisvad J.C."/>
            <person name="Workman M."/>
            <person name="Nielsen J."/>
        </authorList>
    </citation>
    <scope>NUCLEOTIDE SEQUENCE [LARGE SCALE GENOMIC DNA]</scope>
    <source>
        <strain evidence="3">IBT 24891</strain>
    </source>
</reference>
<dbReference type="Proteomes" id="UP000191285">
    <property type="component" value="Unassembled WGS sequence"/>
</dbReference>
<comment type="caution">
    <text evidence="2">The sequence shown here is derived from an EMBL/GenBank/DDBJ whole genome shotgun (WGS) entry which is preliminary data.</text>
</comment>
<dbReference type="EMBL" id="MLKD01000014">
    <property type="protein sequence ID" value="OQE19811.1"/>
    <property type="molecule type" value="Genomic_DNA"/>
</dbReference>